<dbReference type="KEGG" id="pau:PA14_52460"/>
<dbReference type="InterPro" id="IPR006667">
    <property type="entry name" value="SLC41_membr_dom"/>
</dbReference>
<evidence type="ECO:0000256" key="4">
    <source>
        <dbReference type="ARBA" id="ARBA00022692"/>
    </source>
</evidence>
<comment type="similarity">
    <text evidence="2 9">Belongs to the SLC41A transporter family.</text>
</comment>
<accession>A0A0H2Z7D2</accession>
<dbReference type="SMART" id="SM00116">
    <property type="entry name" value="CBS"/>
    <property type="match status" value="2"/>
</dbReference>
<evidence type="ECO:0000259" key="10">
    <source>
        <dbReference type="PROSITE" id="PS51371"/>
    </source>
</evidence>
<dbReference type="AlphaFoldDB" id="A0A0H2Z7D2"/>
<evidence type="ECO:0000256" key="1">
    <source>
        <dbReference type="ARBA" id="ARBA00004141"/>
    </source>
</evidence>
<evidence type="ECO:0000313" key="11">
    <source>
        <dbReference type="EMBL" id="ABJ10072.1"/>
    </source>
</evidence>
<dbReference type="BioCyc" id="PAER208963:G1G74-4414-MONOMER"/>
<dbReference type="Gene3D" id="3.10.580.10">
    <property type="entry name" value="CBS-domain"/>
    <property type="match status" value="1"/>
</dbReference>
<dbReference type="HOGENOM" id="CLU_037408_1_0_6"/>
<evidence type="ECO:0000256" key="8">
    <source>
        <dbReference type="PROSITE-ProRule" id="PRU00703"/>
    </source>
</evidence>
<dbReference type="Gene3D" id="1.25.60.10">
    <property type="entry name" value="MgtE N-terminal domain-like"/>
    <property type="match status" value="1"/>
</dbReference>
<evidence type="ECO:0000256" key="7">
    <source>
        <dbReference type="ARBA" id="ARBA00023136"/>
    </source>
</evidence>
<name>A0A0H2Z7D2_PSEAB</name>
<sequence length="482" mass="53821">MTEVEAKKPQESLQDRLAQVVELLHRHKVVEDLTHRQEGQHHDRVENLVHRQNLVELQRKLEELHPADIAHILESLPLDDRLTVWQLVKSEDDGDILLEVSDAVRETLIADMDDHEIIAATKDLDADELADLAPELPRDVVHELMESLDAQQRERVRSALSYEEDQVGALMDFEMVTIREDVSLEVVLRYLRRLKELPGHTDKLFVVDYDGVLKGVLPIKRLLVNDPDKQVLEVMATDPVTFHPDEDGYDAAQAFERYDLISAPVVDKGGKLIGRLTIDEMVDLIREESESEVLNMAGLREEEDIFASVWKSVRNRWAWLATNLITAFVASRVIGLFEGSIEKLVALAALMPIVAGIGGNSGNQTITMIVRAIALDQVQPTSNSRNRLLRKELGVALVNGLAWGGVIGVVAFYLYGNWELGVVMTAAMTLNLLLAAMMGVLIPMTLHRFGRDPAMGSSVMITAMTDSGGFFIFLGLATIFLM</sequence>
<protein>
    <recommendedName>
        <fullName evidence="9">Magnesium transporter MgtE</fullName>
    </recommendedName>
</protein>
<dbReference type="InterPro" id="IPR036739">
    <property type="entry name" value="SLC41_membr_dom_sf"/>
</dbReference>
<dbReference type="NCBIfam" id="TIGR00400">
    <property type="entry name" value="mgtE"/>
    <property type="match status" value="1"/>
</dbReference>
<dbReference type="InterPro" id="IPR038076">
    <property type="entry name" value="MgtE_N_sf"/>
</dbReference>
<organism evidence="11 12">
    <name type="scientific">Pseudomonas aeruginosa (strain UCBPP-PA14)</name>
    <dbReference type="NCBI Taxonomy" id="208963"/>
    <lineage>
        <taxon>Bacteria</taxon>
        <taxon>Pseudomonadati</taxon>
        <taxon>Pseudomonadota</taxon>
        <taxon>Gammaproteobacteria</taxon>
        <taxon>Pseudomonadales</taxon>
        <taxon>Pseudomonadaceae</taxon>
        <taxon>Pseudomonas</taxon>
    </lineage>
</organism>
<reference evidence="11 12" key="1">
    <citation type="journal article" date="2006" name="Genome Biol.">
        <title>Genomic analysis reveals that Pseudomonas aeruginosa virulence is combinatorial.</title>
        <authorList>
            <person name="Lee D.G."/>
            <person name="Urbach J.M."/>
            <person name="Wu G."/>
            <person name="Liberati N.T."/>
            <person name="Feinbaum R.L."/>
            <person name="Miyata S."/>
            <person name="Diggins L.T."/>
            <person name="He J."/>
            <person name="Saucier M."/>
            <person name="Deziel E."/>
            <person name="Friedman L."/>
            <person name="Li L."/>
            <person name="Grills G."/>
            <person name="Montgomery K."/>
            <person name="Kucherlapati R."/>
            <person name="Rahme L.G."/>
            <person name="Ausubel F.M."/>
        </authorList>
    </citation>
    <scope>NUCLEOTIDE SEQUENCE [LARGE SCALE GENOMIC DNA]</scope>
    <source>
        <strain evidence="11 12">UCBPP-PA14</strain>
    </source>
</reference>
<gene>
    <name evidence="11" type="primary">mgtE</name>
    <name evidence="11" type="ordered locus">PA14_52460</name>
</gene>
<dbReference type="InterPro" id="IPR046342">
    <property type="entry name" value="CBS_dom_sf"/>
</dbReference>
<dbReference type="InterPro" id="IPR000644">
    <property type="entry name" value="CBS_dom"/>
</dbReference>
<dbReference type="PANTHER" id="PTHR43773">
    <property type="entry name" value="MAGNESIUM TRANSPORTER MGTE"/>
    <property type="match status" value="1"/>
</dbReference>
<keyword evidence="8" id="KW-0129">CBS domain</keyword>
<evidence type="ECO:0000256" key="3">
    <source>
        <dbReference type="ARBA" id="ARBA00022448"/>
    </source>
</evidence>
<dbReference type="Pfam" id="PF01769">
    <property type="entry name" value="MgtE"/>
    <property type="match status" value="1"/>
</dbReference>
<dbReference type="Proteomes" id="UP000000653">
    <property type="component" value="Chromosome"/>
</dbReference>
<evidence type="ECO:0000256" key="5">
    <source>
        <dbReference type="ARBA" id="ARBA00022842"/>
    </source>
</evidence>
<dbReference type="InterPro" id="IPR006669">
    <property type="entry name" value="MgtE_transporter"/>
</dbReference>
<dbReference type="EMBL" id="CP000438">
    <property type="protein sequence ID" value="ABJ10072.1"/>
    <property type="molecule type" value="Genomic_DNA"/>
</dbReference>
<feature type="transmembrane region" description="Helical" evidence="9">
    <location>
        <begin position="421"/>
        <end position="446"/>
    </location>
</feature>
<keyword evidence="5 9" id="KW-0460">Magnesium</keyword>
<feature type="domain" description="CBS" evidence="10">
    <location>
        <begin position="235"/>
        <end position="291"/>
    </location>
</feature>
<keyword evidence="4 9" id="KW-0812">Transmembrane</keyword>
<evidence type="ECO:0000256" key="6">
    <source>
        <dbReference type="ARBA" id="ARBA00022989"/>
    </source>
</evidence>
<feature type="transmembrane region" description="Helical" evidence="9">
    <location>
        <begin position="458"/>
        <end position="481"/>
    </location>
</feature>
<comment type="caution">
    <text evidence="9">Lacks conserved residue(s) required for the propagation of feature annotation.</text>
</comment>
<keyword evidence="9" id="KW-0479">Metal-binding</keyword>
<dbReference type="InterPro" id="IPR006668">
    <property type="entry name" value="Mg_transptr_MgtE_intracell_dom"/>
</dbReference>
<comment type="subcellular location">
    <subcellularLocation>
        <location evidence="9">Cell membrane</location>
        <topology evidence="9">Multi-pass membrane protein</topology>
    </subcellularLocation>
    <subcellularLocation>
        <location evidence="1">Membrane</location>
        <topology evidence="1">Multi-pass membrane protein</topology>
    </subcellularLocation>
</comment>
<dbReference type="GO" id="GO:0015095">
    <property type="term" value="F:magnesium ion transmembrane transporter activity"/>
    <property type="evidence" value="ECO:0007669"/>
    <property type="project" value="UniProtKB-UniRule"/>
</dbReference>
<dbReference type="SMR" id="A0A0H2Z7D2"/>
<dbReference type="SUPFAM" id="SSF158791">
    <property type="entry name" value="MgtE N-terminal domain-like"/>
    <property type="match status" value="1"/>
</dbReference>
<dbReference type="SMART" id="SM00924">
    <property type="entry name" value="MgtE_N"/>
    <property type="match status" value="1"/>
</dbReference>
<dbReference type="GO" id="GO:0005886">
    <property type="term" value="C:plasma membrane"/>
    <property type="evidence" value="ECO:0007669"/>
    <property type="project" value="UniProtKB-SubCell"/>
</dbReference>
<comment type="subunit">
    <text evidence="9">Homodimer.</text>
</comment>
<dbReference type="Pfam" id="PF03448">
    <property type="entry name" value="MgtE_N"/>
    <property type="match status" value="1"/>
</dbReference>
<dbReference type="CDD" id="cd04606">
    <property type="entry name" value="CBS_pair_Mg_transporter"/>
    <property type="match status" value="1"/>
</dbReference>
<proteinExistence type="inferred from homology"/>
<feature type="transmembrane region" description="Helical" evidence="9">
    <location>
        <begin position="393"/>
        <end position="415"/>
    </location>
</feature>
<keyword evidence="7 9" id="KW-0472">Membrane</keyword>
<comment type="function">
    <text evidence="9">Acts as a magnesium transporter.</text>
</comment>
<evidence type="ECO:0000256" key="9">
    <source>
        <dbReference type="RuleBase" id="RU362011"/>
    </source>
</evidence>
<dbReference type="SUPFAM" id="SSF54631">
    <property type="entry name" value="CBS-domain pair"/>
    <property type="match status" value="1"/>
</dbReference>
<keyword evidence="3 9" id="KW-0813">Transport</keyword>
<dbReference type="GO" id="GO:0046872">
    <property type="term" value="F:metal ion binding"/>
    <property type="evidence" value="ECO:0007669"/>
    <property type="project" value="UniProtKB-KW"/>
</dbReference>
<dbReference type="Gene3D" id="1.10.357.20">
    <property type="entry name" value="SLC41 divalent cation transporters, integral membrane domain"/>
    <property type="match status" value="1"/>
</dbReference>
<dbReference type="PANTHER" id="PTHR43773:SF1">
    <property type="entry name" value="MAGNESIUM TRANSPORTER MGTE"/>
    <property type="match status" value="1"/>
</dbReference>
<dbReference type="Pfam" id="PF00571">
    <property type="entry name" value="CBS"/>
    <property type="match status" value="2"/>
</dbReference>
<dbReference type="GeneID" id="77222506"/>
<dbReference type="PROSITE" id="PS51371">
    <property type="entry name" value="CBS"/>
    <property type="match status" value="2"/>
</dbReference>
<keyword evidence="6 9" id="KW-1133">Transmembrane helix</keyword>
<keyword evidence="9" id="KW-1003">Cell membrane</keyword>
<dbReference type="FunFam" id="3.10.580.10:FF:000025">
    <property type="entry name" value="Magnesium transporter MgtE"/>
    <property type="match status" value="1"/>
</dbReference>
<feature type="domain" description="CBS" evidence="10">
    <location>
        <begin position="171"/>
        <end position="234"/>
    </location>
</feature>
<dbReference type="RefSeq" id="WP_003085996.1">
    <property type="nucleotide sequence ID" value="NC_008463.1"/>
</dbReference>
<evidence type="ECO:0000256" key="2">
    <source>
        <dbReference type="ARBA" id="ARBA00009749"/>
    </source>
</evidence>
<dbReference type="SUPFAM" id="SSF161093">
    <property type="entry name" value="MgtE membrane domain-like"/>
    <property type="match status" value="1"/>
</dbReference>
<evidence type="ECO:0000313" key="12">
    <source>
        <dbReference type="Proteomes" id="UP000000653"/>
    </source>
</evidence>